<dbReference type="InterPro" id="IPR051791">
    <property type="entry name" value="Pra-immunoreactive"/>
</dbReference>
<dbReference type="InterPro" id="IPR010432">
    <property type="entry name" value="RDD"/>
</dbReference>
<dbReference type="EMBL" id="JBHUDZ010000012">
    <property type="protein sequence ID" value="MFD1603709.1"/>
    <property type="molecule type" value="Genomic_DNA"/>
</dbReference>
<protein>
    <submittedName>
        <fullName evidence="8">RDD family protein</fullName>
    </submittedName>
</protein>
<keyword evidence="9" id="KW-1185">Reference proteome</keyword>
<dbReference type="Proteomes" id="UP001597138">
    <property type="component" value="Unassembled WGS sequence"/>
</dbReference>
<dbReference type="Pfam" id="PF06271">
    <property type="entry name" value="RDD"/>
    <property type="match status" value="1"/>
</dbReference>
<dbReference type="PANTHER" id="PTHR36115:SF4">
    <property type="entry name" value="MEMBRANE PROTEIN"/>
    <property type="match status" value="1"/>
</dbReference>
<reference evidence="9" key="1">
    <citation type="journal article" date="2019" name="Int. J. Syst. Evol. Microbiol.">
        <title>The Global Catalogue of Microorganisms (GCM) 10K type strain sequencing project: providing services to taxonomists for standard genome sequencing and annotation.</title>
        <authorList>
            <consortium name="The Broad Institute Genomics Platform"/>
            <consortium name="The Broad Institute Genome Sequencing Center for Infectious Disease"/>
            <person name="Wu L."/>
            <person name="Ma J."/>
        </authorList>
    </citation>
    <scope>NUCLEOTIDE SEQUENCE [LARGE SCALE GENOMIC DNA]</scope>
    <source>
        <strain evidence="9">CCUG 70865</strain>
    </source>
</reference>
<accession>A0ABW4HFM6</accession>
<comment type="subcellular location">
    <subcellularLocation>
        <location evidence="1">Cell membrane</location>
        <topology evidence="1">Multi-pass membrane protein</topology>
    </subcellularLocation>
</comment>
<evidence type="ECO:0000256" key="6">
    <source>
        <dbReference type="SAM" id="Phobius"/>
    </source>
</evidence>
<comment type="caution">
    <text evidence="8">The sequence shown here is derived from an EMBL/GenBank/DDBJ whole genome shotgun (WGS) entry which is preliminary data.</text>
</comment>
<dbReference type="PANTHER" id="PTHR36115">
    <property type="entry name" value="PROLINE-RICH ANTIGEN HOMOLOG-RELATED"/>
    <property type="match status" value="1"/>
</dbReference>
<evidence type="ECO:0000259" key="7">
    <source>
        <dbReference type="Pfam" id="PF06271"/>
    </source>
</evidence>
<keyword evidence="4 6" id="KW-1133">Transmembrane helix</keyword>
<feature type="domain" description="RDD" evidence="7">
    <location>
        <begin position="15"/>
        <end position="131"/>
    </location>
</feature>
<dbReference type="RefSeq" id="WP_379814950.1">
    <property type="nucleotide sequence ID" value="NZ_JBHUDZ010000012.1"/>
</dbReference>
<gene>
    <name evidence="8" type="ORF">ACFSC2_13265</name>
</gene>
<evidence type="ECO:0000313" key="8">
    <source>
        <dbReference type="EMBL" id="MFD1603709.1"/>
    </source>
</evidence>
<sequence>MNESIYVINEGITASGNKRFANYIVDYAATYILSYLFGIALPFIINIMDSFGYTGLGFWYFNLSIFYSFLIGIFLTIIYYFAMEALSGRSLGKFVTGTIVVDENGLKPTPKKILIRTLCRFIPFEAFTFLNSARGWHDSISDTYVVNKKELDEEVKLFHDFNLIGQEEVI</sequence>
<keyword evidence="3 6" id="KW-0812">Transmembrane</keyword>
<keyword evidence="5 6" id="KW-0472">Membrane</keyword>
<evidence type="ECO:0000256" key="5">
    <source>
        <dbReference type="ARBA" id="ARBA00023136"/>
    </source>
</evidence>
<evidence type="ECO:0000256" key="3">
    <source>
        <dbReference type="ARBA" id="ARBA00022692"/>
    </source>
</evidence>
<keyword evidence="2" id="KW-1003">Cell membrane</keyword>
<evidence type="ECO:0000256" key="2">
    <source>
        <dbReference type="ARBA" id="ARBA00022475"/>
    </source>
</evidence>
<organism evidence="8 9">
    <name type="scientific">Flavobacterium artemisiae</name>
    <dbReference type="NCBI Taxonomy" id="2126556"/>
    <lineage>
        <taxon>Bacteria</taxon>
        <taxon>Pseudomonadati</taxon>
        <taxon>Bacteroidota</taxon>
        <taxon>Flavobacteriia</taxon>
        <taxon>Flavobacteriales</taxon>
        <taxon>Flavobacteriaceae</taxon>
        <taxon>Flavobacterium</taxon>
    </lineage>
</organism>
<feature type="transmembrane region" description="Helical" evidence="6">
    <location>
        <begin position="57"/>
        <end position="82"/>
    </location>
</feature>
<name>A0ABW4HFM6_9FLAO</name>
<evidence type="ECO:0000256" key="1">
    <source>
        <dbReference type="ARBA" id="ARBA00004651"/>
    </source>
</evidence>
<proteinExistence type="predicted"/>
<evidence type="ECO:0000313" key="9">
    <source>
        <dbReference type="Proteomes" id="UP001597138"/>
    </source>
</evidence>
<feature type="transmembrane region" description="Helical" evidence="6">
    <location>
        <begin position="24"/>
        <end position="45"/>
    </location>
</feature>
<evidence type="ECO:0000256" key="4">
    <source>
        <dbReference type="ARBA" id="ARBA00022989"/>
    </source>
</evidence>